<name>B4CX76_9BACT</name>
<dbReference type="GO" id="GO:0006351">
    <property type="term" value="P:DNA-templated transcription"/>
    <property type="evidence" value="ECO:0007669"/>
    <property type="project" value="InterPro"/>
</dbReference>
<evidence type="ECO:0000313" key="3">
    <source>
        <dbReference type="Proteomes" id="UP000005824"/>
    </source>
</evidence>
<evidence type="ECO:0000259" key="1">
    <source>
        <dbReference type="Pfam" id="PF03118"/>
    </source>
</evidence>
<dbReference type="Proteomes" id="UP000005824">
    <property type="component" value="Unassembled WGS sequence"/>
</dbReference>
<accession>B4CX76</accession>
<gene>
    <name evidence="2" type="ORF">CfE428DRAFT_1167</name>
</gene>
<dbReference type="STRING" id="497964.CfE428DRAFT_1167"/>
<dbReference type="Pfam" id="PF03118">
    <property type="entry name" value="RNA_pol_A_CTD"/>
    <property type="match status" value="1"/>
</dbReference>
<keyword evidence="3" id="KW-1185">Reference proteome</keyword>
<reference evidence="2 3" key="1">
    <citation type="journal article" date="2011" name="J. Bacteriol.">
        <title>Genome sequence of Chthoniobacter flavus Ellin428, an aerobic heterotrophic soil bacterium.</title>
        <authorList>
            <person name="Kant R."/>
            <person name="van Passel M.W."/>
            <person name="Palva A."/>
            <person name="Lucas S."/>
            <person name="Lapidus A."/>
            <person name="Glavina Del Rio T."/>
            <person name="Dalin E."/>
            <person name="Tice H."/>
            <person name="Bruce D."/>
            <person name="Goodwin L."/>
            <person name="Pitluck S."/>
            <person name="Larimer F.W."/>
            <person name="Land M.L."/>
            <person name="Hauser L."/>
            <person name="Sangwan P."/>
            <person name="de Vos W.M."/>
            <person name="Janssen P.H."/>
            <person name="Smidt H."/>
        </authorList>
    </citation>
    <scope>NUCLEOTIDE SEQUENCE [LARGE SCALE GENOMIC DNA]</scope>
    <source>
        <strain evidence="2 3">Ellin428</strain>
    </source>
</reference>
<evidence type="ECO:0000313" key="2">
    <source>
        <dbReference type="EMBL" id="EDY20874.1"/>
    </source>
</evidence>
<comment type="caution">
    <text evidence="2">The sequence shown here is derived from an EMBL/GenBank/DDBJ whole genome shotgun (WGS) entry which is preliminary data.</text>
</comment>
<sequence>MVRLATPQEESATHTEEAALATFASSHSPTIPFDPAFETTLKKLVAEAVAEHIAKITEIAATRALAALDRPSRVLPNHTPIRDLPLPTRIANGLRRMGVRTLGELTALHAEDILLSPNLGERSLDQLRHVLGLIGRSLSESRGTR</sequence>
<dbReference type="EMBL" id="ABVL01000003">
    <property type="protein sequence ID" value="EDY20874.1"/>
    <property type="molecule type" value="Genomic_DNA"/>
</dbReference>
<dbReference type="AlphaFoldDB" id="B4CX76"/>
<dbReference type="GO" id="GO:0003899">
    <property type="term" value="F:DNA-directed RNA polymerase activity"/>
    <property type="evidence" value="ECO:0007669"/>
    <property type="project" value="InterPro"/>
</dbReference>
<dbReference type="Gene3D" id="1.10.150.20">
    <property type="entry name" value="5' to 3' exonuclease, C-terminal subdomain"/>
    <property type="match status" value="1"/>
</dbReference>
<dbReference type="RefSeq" id="WP_006978493.1">
    <property type="nucleotide sequence ID" value="NZ_ABVL01000003.1"/>
</dbReference>
<feature type="domain" description="RNA polymerase alpha subunit C-terminal" evidence="1">
    <location>
        <begin position="78"/>
        <end position="131"/>
    </location>
</feature>
<dbReference type="GO" id="GO:0003677">
    <property type="term" value="F:DNA binding"/>
    <property type="evidence" value="ECO:0007669"/>
    <property type="project" value="InterPro"/>
</dbReference>
<dbReference type="SUPFAM" id="SSF47789">
    <property type="entry name" value="C-terminal domain of RNA polymerase alpha subunit"/>
    <property type="match status" value="1"/>
</dbReference>
<dbReference type="InParanoid" id="B4CX76"/>
<proteinExistence type="predicted"/>
<dbReference type="InterPro" id="IPR011260">
    <property type="entry name" value="RNAP_asu_C"/>
</dbReference>
<organism evidence="2 3">
    <name type="scientific">Chthoniobacter flavus Ellin428</name>
    <dbReference type="NCBI Taxonomy" id="497964"/>
    <lineage>
        <taxon>Bacteria</taxon>
        <taxon>Pseudomonadati</taxon>
        <taxon>Verrucomicrobiota</taxon>
        <taxon>Spartobacteria</taxon>
        <taxon>Chthoniobacterales</taxon>
        <taxon>Chthoniobacteraceae</taxon>
        <taxon>Chthoniobacter</taxon>
    </lineage>
</organism>
<protein>
    <submittedName>
        <fullName evidence="2">RNA polymerase alpha subunit domain protein</fullName>
    </submittedName>
</protein>